<dbReference type="GO" id="GO:0008541">
    <property type="term" value="C:proteasome regulatory particle, lid subcomplex"/>
    <property type="evidence" value="ECO:0007669"/>
    <property type="project" value="TreeGrafter"/>
</dbReference>
<name>A0A8S2P911_9BILA</name>
<dbReference type="AlphaFoldDB" id="A0A8S2P911"/>
<dbReference type="InterPro" id="IPR050756">
    <property type="entry name" value="CSN3"/>
</dbReference>
<feature type="region of interest" description="Disordered" evidence="1">
    <location>
        <begin position="8"/>
        <end position="36"/>
    </location>
</feature>
<dbReference type="EMBL" id="CAJOBI010005731">
    <property type="protein sequence ID" value="CAF4040815.1"/>
    <property type="molecule type" value="Genomic_DNA"/>
</dbReference>
<evidence type="ECO:0000259" key="2">
    <source>
        <dbReference type="Pfam" id="PF25573"/>
    </source>
</evidence>
<proteinExistence type="predicted"/>
<dbReference type="Proteomes" id="UP000681967">
    <property type="component" value="Unassembled WGS sequence"/>
</dbReference>
<accession>A0A8S2P911</accession>
<evidence type="ECO:0000313" key="5">
    <source>
        <dbReference type="Proteomes" id="UP000676336"/>
    </source>
</evidence>
<dbReference type="PANTHER" id="PTHR10758:SF2">
    <property type="entry name" value="26S PROTEASOME NON-ATPASE REGULATORY SUBUNIT 3"/>
    <property type="match status" value="1"/>
</dbReference>
<dbReference type="InterPro" id="IPR057985">
    <property type="entry name" value="TPR_PSMD3_N"/>
</dbReference>
<reference evidence="3" key="1">
    <citation type="submission" date="2021-02" db="EMBL/GenBank/DDBJ databases">
        <authorList>
            <person name="Nowell W R."/>
        </authorList>
    </citation>
    <scope>NUCLEOTIDE SEQUENCE</scope>
</reference>
<feature type="compositionally biased region" description="Polar residues" evidence="1">
    <location>
        <begin position="16"/>
        <end position="26"/>
    </location>
</feature>
<evidence type="ECO:0000313" key="4">
    <source>
        <dbReference type="EMBL" id="CAF4074907.1"/>
    </source>
</evidence>
<evidence type="ECO:0000313" key="3">
    <source>
        <dbReference type="EMBL" id="CAF4040815.1"/>
    </source>
</evidence>
<organism evidence="3 5">
    <name type="scientific">Rotaria magnacalcarata</name>
    <dbReference type="NCBI Taxonomy" id="392030"/>
    <lineage>
        <taxon>Eukaryota</taxon>
        <taxon>Metazoa</taxon>
        <taxon>Spiralia</taxon>
        <taxon>Gnathifera</taxon>
        <taxon>Rotifera</taxon>
        <taxon>Eurotatoria</taxon>
        <taxon>Bdelloidea</taxon>
        <taxon>Philodinida</taxon>
        <taxon>Philodinidae</taxon>
        <taxon>Rotaria</taxon>
    </lineage>
</organism>
<evidence type="ECO:0000256" key="1">
    <source>
        <dbReference type="SAM" id="MobiDB-lite"/>
    </source>
</evidence>
<protein>
    <recommendedName>
        <fullName evidence="2">26S proteasome non-ATPase regulatory subunit 3 N-terminal TPR repeats domain-containing protein</fullName>
    </recommendedName>
</protein>
<dbReference type="EMBL" id="CAJOBH010007101">
    <property type="protein sequence ID" value="CAF4074907.1"/>
    <property type="molecule type" value="Genomic_DNA"/>
</dbReference>
<dbReference type="Pfam" id="PF25573">
    <property type="entry name" value="TPR_PSMD3_N"/>
    <property type="match status" value="1"/>
</dbReference>
<comment type="caution">
    <text evidence="3">The sequence shown here is derived from an EMBL/GenBank/DDBJ whole genome shotgun (WGS) entry which is preliminary data.</text>
</comment>
<feature type="domain" description="26S proteasome non-ATPase regulatory subunit 3 N-terminal TPR repeats" evidence="2">
    <location>
        <begin position="35"/>
        <end position="209"/>
    </location>
</feature>
<sequence length="210" mass="23909">MVELHEIEMKEVDAPSGSNTANAPTTSKDEKKDANTLTLDDIKEQVRTIEKAVNSKEPRFILRVLRALATTRKRLNEDVVRRLVCFYYGSNTSEREILLGFIQPVSQSMDVDTGKTNTPVTTNEKQLVSRPQTSRARAVALPEVDLYIHLIVLLHLIDRNSLKSALDCAKRLVDKTSVLNRRTLDLLAAKCYFYYARIFELNNMLDTIRP</sequence>
<dbReference type="GO" id="GO:0006511">
    <property type="term" value="P:ubiquitin-dependent protein catabolic process"/>
    <property type="evidence" value="ECO:0007669"/>
    <property type="project" value="TreeGrafter"/>
</dbReference>
<feature type="compositionally biased region" description="Basic and acidic residues" evidence="1">
    <location>
        <begin position="27"/>
        <end position="36"/>
    </location>
</feature>
<dbReference type="PANTHER" id="PTHR10758">
    <property type="entry name" value="26S PROTEASOME NON-ATPASE REGULATORY SUBUNIT 3/COP9 SIGNALOSOME COMPLEX SUBUNIT 3"/>
    <property type="match status" value="1"/>
</dbReference>
<dbReference type="Proteomes" id="UP000676336">
    <property type="component" value="Unassembled WGS sequence"/>
</dbReference>
<gene>
    <name evidence="4" type="ORF">BYL167_LOCUS17736</name>
    <name evidence="3" type="ORF">SMN809_LOCUS14095</name>
</gene>